<gene>
    <name evidence="2" type="ORF">PQQ63_38140</name>
</gene>
<dbReference type="InterPro" id="IPR044855">
    <property type="entry name" value="CoA-Trfase_III_dom3_sf"/>
</dbReference>
<dbReference type="Pfam" id="PF02515">
    <property type="entry name" value="CoA_transf_3"/>
    <property type="match status" value="1"/>
</dbReference>
<keyword evidence="1 2" id="KW-0808">Transferase</keyword>
<name>A0ABW9E6R5_9BURK</name>
<dbReference type="GO" id="GO:0016740">
    <property type="term" value="F:transferase activity"/>
    <property type="evidence" value="ECO:0007669"/>
    <property type="project" value="UniProtKB-KW"/>
</dbReference>
<evidence type="ECO:0000313" key="3">
    <source>
        <dbReference type="Proteomes" id="UP001629432"/>
    </source>
</evidence>
<dbReference type="PANTHER" id="PTHR48207">
    <property type="entry name" value="SUCCINATE--HYDROXYMETHYLGLUTARATE COA-TRANSFERASE"/>
    <property type="match status" value="1"/>
</dbReference>
<accession>A0ABW9E6R5</accession>
<proteinExistence type="predicted"/>
<keyword evidence="3" id="KW-1185">Reference proteome</keyword>
<dbReference type="InterPro" id="IPR003673">
    <property type="entry name" value="CoA-Trfase_fam_III"/>
</dbReference>
<organism evidence="2 3">
    <name type="scientific">Paraburkholderia metrosideri</name>
    <dbReference type="NCBI Taxonomy" id="580937"/>
    <lineage>
        <taxon>Bacteria</taxon>
        <taxon>Pseudomonadati</taxon>
        <taxon>Pseudomonadota</taxon>
        <taxon>Betaproteobacteria</taxon>
        <taxon>Burkholderiales</taxon>
        <taxon>Burkholderiaceae</taxon>
        <taxon>Paraburkholderia</taxon>
    </lineage>
</organism>
<comment type="caution">
    <text evidence="2">The sequence shown here is derived from an EMBL/GenBank/DDBJ whole genome shotgun (WGS) entry which is preliminary data.</text>
</comment>
<dbReference type="RefSeq" id="WP_408341131.1">
    <property type="nucleotide sequence ID" value="NZ_JAQQCF010000079.1"/>
</dbReference>
<sequence>MNDASSNTALAGIRVLDLSTRFGFYTGKLFADMGADVVLVEQPGGCALRDEAPFLGSQAGTSLGIPFNYLNTSKRGISLDLTQTADLAVFRELAAVADLIIEDGPPGTLRRLGIDHEQLVARNAALVLTSITPFGQSGPYAQFAATDLTLLALGGFLNMMGYPDGPPTQAYGNQAVAIGCMFAAVGSMMAVLAAQVDGVGQRVDVAIHECVTMAIENAAQFYDLAGVVRKRFAGEMRHAGTGVFECCDGYVYLFAGGMGAARFWNNLVRWLQEEDVAGSQVLSEPRWTDSRFMDSGEAKSIFDEIFPSFCARWRKEDLYHESQRRNVPLCPINDVEDVLNNAQMRHRGLFVGVPHERFGEEILMPGVPFHLSASPGRIAHRAPELGEHNDLVLAEWGVRHTRSRSAVEGRGA</sequence>
<dbReference type="Gene3D" id="3.40.50.10540">
    <property type="entry name" value="Crotonobetainyl-coa:carnitine coa-transferase, domain 1"/>
    <property type="match status" value="1"/>
</dbReference>
<evidence type="ECO:0000256" key="1">
    <source>
        <dbReference type="ARBA" id="ARBA00022679"/>
    </source>
</evidence>
<dbReference type="PANTHER" id="PTHR48207:SF3">
    <property type="entry name" value="SUCCINATE--HYDROXYMETHYLGLUTARATE COA-TRANSFERASE"/>
    <property type="match status" value="1"/>
</dbReference>
<dbReference type="EMBL" id="JAQQCF010000079">
    <property type="protein sequence ID" value="MFM0642498.1"/>
    <property type="molecule type" value="Genomic_DNA"/>
</dbReference>
<dbReference type="Proteomes" id="UP001629432">
    <property type="component" value="Unassembled WGS sequence"/>
</dbReference>
<dbReference type="Gene3D" id="3.30.1540.10">
    <property type="entry name" value="formyl-coa transferase, domain 3"/>
    <property type="match status" value="1"/>
</dbReference>
<reference evidence="2 3" key="1">
    <citation type="journal article" date="2024" name="Chem. Sci.">
        <title>Discovery of megapolipeptins by genome mining of a Burkholderiales bacteria collection.</title>
        <authorList>
            <person name="Paulo B.S."/>
            <person name="Recchia M.J.J."/>
            <person name="Lee S."/>
            <person name="Fergusson C.H."/>
            <person name="Romanowski S.B."/>
            <person name="Hernandez A."/>
            <person name="Krull N."/>
            <person name="Liu D.Y."/>
            <person name="Cavanagh H."/>
            <person name="Bos A."/>
            <person name="Gray C.A."/>
            <person name="Murphy B.T."/>
            <person name="Linington R.G."/>
            <person name="Eustaquio A.S."/>
        </authorList>
    </citation>
    <scope>NUCLEOTIDE SEQUENCE [LARGE SCALE GENOMIC DNA]</scope>
    <source>
        <strain evidence="2 3">RL17-338-BIC-A</strain>
    </source>
</reference>
<dbReference type="InterPro" id="IPR023606">
    <property type="entry name" value="CoA-Trfase_III_dom_1_sf"/>
</dbReference>
<protein>
    <submittedName>
        <fullName evidence="2">CoA transferase</fullName>
    </submittedName>
</protein>
<evidence type="ECO:0000313" key="2">
    <source>
        <dbReference type="EMBL" id="MFM0642498.1"/>
    </source>
</evidence>
<dbReference type="InterPro" id="IPR050483">
    <property type="entry name" value="CoA-transferase_III_domain"/>
</dbReference>
<dbReference type="SUPFAM" id="SSF89796">
    <property type="entry name" value="CoA-transferase family III (CaiB/BaiF)"/>
    <property type="match status" value="1"/>
</dbReference>